<dbReference type="VEuPathDB" id="MicrosporidiaDB:VICG_01927"/>
<evidence type="ECO:0000313" key="2">
    <source>
        <dbReference type="EMBL" id="ELA41045.1"/>
    </source>
</evidence>
<evidence type="ECO:0000256" key="1">
    <source>
        <dbReference type="SAM" id="MobiDB-lite"/>
    </source>
</evidence>
<gene>
    <name evidence="2" type="ORF">VICG_01927</name>
</gene>
<dbReference type="EMBL" id="JH370151">
    <property type="protein sequence ID" value="ELA41045.1"/>
    <property type="molecule type" value="Genomic_DNA"/>
</dbReference>
<keyword evidence="3" id="KW-1185">Reference proteome</keyword>
<proteinExistence type="predicted"/>
<evidence type="ECO:0000313" key="3">
    <source>
        <dbReference type="Proteomes" id="UP000011082"/>
    </source>
</evidence>
<feature type="compositionally biased region" description="Basic and acidic residues" evidence="1">
    <location>
        <begin position="318"/>
        <end position="329"/>
    </location>
</feature>
<feature type="region of interest" description="Disordered" evidence="1">
    <location>
        <begin position="283"/>
        <end position="329"/>
    </location>
</feature>
<name>L2GKL3_VITCO</name>
<reference evidence="3" key="1">
    <citation type="submission" date="2011-05" db="EMBL/GenBank/DDBJ databases">
        <title>The genome sequence of Vittaforma corneae strain ATCC 50505.</title>
        <authorList>
            <consortium name="The Broad Institute Genome Sequencing Platform"/>
            <person name="Cuomo C."/>
            <person name="Didier E."/>
            <person name="Bowers L."/>
            <person name="Young S.K."/>
            <person name="Zeng Q."/>
            <person name="Gargeya S."/>
            <person name="Fitzgerald M."/>
            <person name="Haas B."/>
            <person name="Abouelleil A."/>
            <person name="Alvarado L."/>
            <person name="Arachchi H.M."/>
            <person name="Berlin A."/>
            <person name="Chapman S.B."/>
            <person name="Gearin G."/>
            <person name="Goldberg J."/>
            <person name="Griggs A."/>
            <person name="Gujja S."/>
            <person name="Hansen M."/>
            <person name="Heiman D."/>
            <person name="Howarth C."/>
            <person name="Larimer J."/>
            <person name="Lui A."/>
            <person name="MacDonald P.J.P."/>
            <person name="McCowen C."/>
            <person name="Montmayeur A."/>
            <person name="Murphy C."/>
            <person name="Neiman D."/>
            <person name="Pearson M."/>
            <person name="Priest M."/>
            <person name="Roberts A."/>
            <person name="Saif S."/>
            <person name="Shea T."/>
            <person name="Sisk P."/>
            <person name="Stolte C."/>
            <person name="Sykes S."/>
            <person name="Wortman J."/>
            <person name="Nusbaum C."/>
            <person name="Birren B."/>
        </authorList>
    </citation>
    <scope>NUCLEOTIDE SEQUENCE [LARGE SCALE GENOMIC DNA]</scope>
    <source>
        <strain evidence="3">ATCC 50505</strain>
    </source>
</reference>
<dbReference type="RefSeq" id="XP_007605372.1">
    <property type="nucleotide sequence ID" value="XM_007605310.1"/>
</dbReference>
<accession>L2GKL3</accession>
<dbReference type="InParanoid" id="L2GKL3"/>
<organism evidence="2 3">
    <name type="scientific">Vittaforma corneae (strain ATCC 50505)</name>
    <name type="common">Microsporidian parasite</name>
    <name type="synonym">Nosema corneum</name>
    <dbReference type="NCBI Taxonomy" id="993615"/>
    <lineage>
        <taxon>Eukaryota</taxon>
        <taxon>Fungi</taxon>
        <taxon>Fungi incertae sedis</taxon>
        <taxon>Microsporidia</taxon>
        <taxon>Nosematidae</taxon>
        <taxon>Vittaforma</taxon>
    </lineage>
</organism>
<dbReference type="GeneID" id="19882637"/>
<protein>
    <submittedName>
        <fullName evidence="2">Uncharacterized protein</fullName>
    </submittedName>
</protein>
<dbReference type="AlphaFoldDB" id="L2GKL3"/>
<dbReference type="Proteomes" id="UP000011082">
    <property type="component" value="Unassembled WGS sequence"/>
</dbReference>
<dbReference type="HOGENOM" id="CLU_845196_0_0_1"/>
<sequence length="329" mass="37303">MYFFFLQCSAISLIFRSKKSEDSRVDIFKDIADGTLIIHNITNNNTADLDDERRKEFARSLSEISAQPTTPFNLMILLNFQSAILAGILFDYQRVNSLYKVEVIIDELAWAYSKSLFGGSFVNIAPFESDDLSLYLFYLFIYKKSVRLGNTPNLLSSSLNPDIFISLLESSSKTRTQAETFVKIFRHSKPDIKCDCLIQFFELCEAFISSCNYCVSEGWLESIIQKYSKKENLNIKLLKDQIADFTQCVKILKKQLGDVRNEILVWEALPQYVKVDIDDVKGSDESTMPNPSIQDIKPELGGNESAGLTSTLASENKGPIESETDRVKC</sequence>